<evidence type="ECO:0000313" key="1">
    <source>
        <dbReference type="EMBL" id="MBB4764995.1"/>
    </source>
</evidence>
<comment type="caution">
    <text evidence="1">The sequence shown here is derived from an EMBL/GenBank/DDBJ whole genome shotgun (WGS) entry which is preliminary data.</text>
</comment>
<accession>A0A7W7I240</accession>
<name>A0A7W7I240_9ACTN</name>
<organism evidence="1 2">
    <name type="scientific">Actinoplanes digitatis</name>
    <dbReference type="NCBI Taxonomy" id="1868"/>
    <lineage>
        <taxon>Bacteria</taxon>
        <taxon>Bacillati</taxon>
        <taxon>Actinomycetota</taxon>
        <taxon>Actinomycetes</taxon>
        <taxon>Micromonosporales</taxon>
        <taxon>Micromonosporaceae</taxon>
        <taxon>Actinoplanes</taxon>
    </lineage>
</organism>
<gene>
    <name evidence="1" type="ORF">BJ971_005551</name>
</gene>
<keyword evidence="2" id="KW-1185">Reference proteome</keyword>
<protein>
    <submittedName>
        <fullName evidence="1">Uncharacterized protein</fullName>
    </submittedName>
</protein>
<dbReference type="EMBL" id="JACHNH010000001">
    <property type="protein sequence ID" value="MBB4764995.1"/>
    <property type="molecule type" value="Genomic_DNA"/>
</dbReference>
<reference evidence="1 2" key="1">
    <citation type="submission" date="2020-08" db="EMBL/GenBank/DDBJ databases">
        <title>Sequencing the genomes of 1000 actinobacteria strains.</title>
        <authorList>
            <person name="Klenk H.-P."/>
        </authorList>
    </citation>
    <scope>NUCLEOTIDE SEQUENCE [LARGE SCALE GENOMIC DNA]</scope>
    <source>
        <strain evidence="1 2">DSM 43149</strain>
    </source>
</reference>
<dbReference type="AlphaFoldDB" id="A0A7W7I240"/>
<proteinExistence type="predicted"/>
<dbReference type="Proteomes" id="UP000578112">
    <property type="component" value="Unassembled WGS sequence"/>
</dbReference>
<evidence type="ECO:0000313" key="2">
    <source>
        <dbReference type="Proteomes" id="UP000578112"/>
    </source>
</evidence>
<sequence length="265" mass="30541">MAKKPGDRLEAAMARRRFWRAYAFDDADGFNFERAGERIDEKLKGGVRIFMPVAGPYRLRLDPSFDVALHELNLYVAAEYDDVDEEVDNEVDGAEKDTDDREDWTGYVYEMGHWDQARWHPWCLRWEEAQAVVAHMRANPSTYEPNEDFDNECTVSPDMAMLLLSRFVGHESGDTEGLEAHRAQVAAQFVRMGVFDPAQARRIAENMVVAPPDDDYTWTCSDTHGWMFGGAYSCYSNRNTDHSRFPFEHFARFRMMLGLDAKPRG</sequence>
<dbReference type="RefSeq" id="WP_184996121.1">
    <property type="nucleotide sequence ID" value="NZ_BOMK01000025.1"/>
</dbReference>